<reference evidence="7" key="1">
    <citation type="journal article" date="2021" name="PeerJ">
        <title>Extensive microbial diversity within the chicken gut microbiome revealed by metagenomics and culture.</title>
        <authorList>
            <person name="Gilroy R."/>
            <person name="Ravi A."/>
            <person name="Getino M."/>
            <person name="Pursley I."/>
            <person name="Horton D.L."/>
            <person name="Alikhan N.F."/>
            <person name="Baker D."/>
            <person name="Gharbi K."/>
            <person name="Hall N."/>
            <person name="Watson M."/>
            <person name="Adriaenssens E.M."/>
            <person name="Foster-Nyarko E."/>
            <person name="Jarju S."/>
            <person name="Secka A."/>
            <person name="Antonio M."/>
            <person name="Oren A."/>
            <person name="Chaudhuri R.R."/>
            <person name="La Ragione R."/>
            <person name="Hildebrand F."/>
            <person name="Pallen M.J."/>
        </authorList>
    </citation>
    <scope>NUCLEOTIDE SEQUENCE</scope>
    <source>
        <strain evidence="7">ChiHecec2B26-12326</strain>
    </source>
</reference>
<dbReference type="GO" id="GO:0005295">
    <property type="term" value="F:neutral L-amino acid:sodium symporter activity"/>
    <property type="evidence" value="ECO:0007669"/>
    <property type="project" value="TreeGrafter"/>
</dbReference>
<protein>
    <submittedName>
        <fullName evidence="7">Dicarboxylate/amino acid:cation symporter</fullName>
    </submittedName>
</protein>
<evidence type="ECO:0000256" key="4">
    <source>
        <dbReference type="ARBA" id="ARBA00022989"/>
    </source>
</evidence>
<reference evidence="7" key="2">
    <citation type="submission" date="2021-04" db="EMBL/GenBank/DDBJ databases">
        <authorList>
            <person name="Gilroy R."/>
        </authorList>
    </citation>
    <scope>NUCLEOTIDE SEQUENCE</scope>
    <source>
        <strain evidence="7">ChiHecec2B26-12326</strain>
    </source>
</reference>
<feature type="transmembrane region" description="Helical" evidence="6">
    <location>
        <begin position="169"/>
        <end position="189"/>
    </location>
</feature>
<dbReference type="PANTHER" id="PTHR42865:SF8">
    <property type="entry name" value="SERINE_THREONINE TRANSPORTER SSTT"/>
    <property type="match status" value="1"/>
</dbReference>
<dbReference type="Proteomes" id="UP000823847">
    <property type="component" value="Unassembled WGS sequence"/>
</dbReference>
<dbReference type="Pfam" id="PF00375">
    <property type="entry name" value="SDF"/>
    <property type="match status" value="1"/>
</dbReference>
<feature type="transmembrane region" description="Helical" evidence="6">
    <location>
        <begin position="71"/>
        <end position="102"/>
    </location>
</feature>
<feature type="transmembrane region" description="Helical" evidence="6">
    <location>
        <begin position="12"/>
        <end position="34"/>
    </location>
</feature>
<dbReference type="AlphaFoldDB" id="A0A9D2BPI4"/>
<keyword evidence="5 6" id="KW-0472">Membrane</keyword>
<keyword evidence="3 6" id="KW-0812">Transmembrane</keyword>
<keyword evidence="2" id="KW-0813">Transport</keyword>
<gene>
    <name evidence="7" type="ORF">H9848_07200</name>
</gene>
<dbReference type="InterPro" id="IPR001991">
    <property type="entry name" value="Na-dicarboxylate_symporter"/>
</dbReference>
<proteinExistence type="predicted"/>
<evidence type="ECO:0000256" key="2">
    <source>
        <dbReference type="ARBA" id="ARBA00022448"/>
    </source>
</evidence>
<evidence type="ECO:0000313" key="7">
    <source>
        <dbReference type="EMBL" id="HIX86379.1"/>
    </source>
</evidence>
<dbReference type="SUPFAM" id="SSF118215">
    <property type="entry name" value="Proton glutamate symport protein"/>
    <property type="match status" value="1"/>
</dbReference>
<feature type="transmembrane region" description="Helical" evidence="6">
    <location>
        <begin position="122"/>
        <end position="148"/>
    </location>
</feature>
<feature type="transmembrane region" description="Helical" evidence="6">
    <location>
        <begin position="195"/>
        <end position="219"/>
    </location>
</feature>
<keyword evidence="4 6" id="KW-1133">Transmembrane helix</keyword>
<dbReference type="EMBL" id="DXEN01000055">
    <property type="protein sequence ID" value="HIX86379.1"/>
    <property type="molecule type" value="Genomic_DNA"/>
</dbReference>
<accession>A0A9D2BPI4</accession>
<feature type="transmembrane region" description="Helical" evidence="6">
    <location>
        <begin position="40"/>
        <end position="59"/>
    </location>
</feature>
<evidence type="ECO:0000256" key="5">
    <source>
        <dbReference type="ARBA" id="ARBA00023136"/>
    </source>
</evidence>
<feature type="transmembrane region" description="Helical" evidence="6">
    <location>
        <begin position="314"/>
        <end position="341"/>
    </location>
</feature>
<sequence length="396" mass="41760">MKRIKISLLAKVVIAIVAGIVFGQFLPDGIARIFVTFNSLFGNFLSFAIPLIILGLVTPAIGDLGKGAGKLLLITTLIAYGSTLFSGFFTYASGAAIFPHILPVNTELTAMENPSDFMLTPYFEVAMPPLMDVMTALLLSFTIGLGLSHIEGVTLQRAFADFKDIVTKLIEVVIIPLLPLHIFGIFLNMTVSGQVMSIISMFLKVIVVIFVLHIVLLLIQFTVAGGVAGKNPIWLLRNMLPAYATALGTQSSAATIPVTLAQTIKNGVRESIAIFTVPLCATIHLAGSTMKITACAMAILYMSGQPILLADFSGFIMMLGITMVAAPGVPGGAIMAALGVLESMLGFDETLQALMIALYIAMDSFGTACNVTGDGAIAVVVDKIAGKEPIAGQEAK</sequence>
<comment type="caution">
    <text evidence="7">The sequence shown here is derived from an EMBL/GenBank/DDBJ whole genome shotgun (WGS) entry which is preliminary data.</text>
</comment>
<dbReference type="InterPro" id="IPR036458">
    <property type="entry name" value="Na:dicarbo_symporter_sf"/>
</dbReference>
<feature type="transmembrane region" description="Helical" evidence="6">
    <location>
        <begin position="272"/>
        <end position="302"/>
    </location>
</feature>
<evidence type="ECO:0000256" key="6">
    <source>
        <dbReference type="SAM" id="Phobius"/>
    </source>
</evidence>
<evidence type="ECO:0000256" key="1">
    <source>
        <dbReference type="ARBA" id="ARBA00004141"/>
    </source>
</evidence>
<dbReference type="PANTHER" id="PTHR42865">
    <property type="entry name" value="PROTON/GLUTAMATE-ASPARTATE SYMPORTER"/>
    <property type="match status" value="1"/>
</dbReference>
<comment type="subcellular location">
    <subcellularLocation>
        <location evidence="1">Membrane</location>
        <topology evidence="1">Multi-pass membrane protein</topology>
    </subcellularLocation>
</comment>
<dbReference type="GO" id="GO:0005886">
    <property type="term" value="C:plasma membrane"/>
    <property type="evidence" value="ECO:0007669"/>
    <property type="project" value="TreeGrafter"/>
</dbReference>
<evidence type="ECO:0000256" key="3">
    <source>
        <dbReference type="ARBA" id="ARBA00022692"/>
    </source>
</evidence>
<name>A0A9D2BPI4_9BACT</name>
<evidence type="ECO:0000313" key="8">
    <source>
        <dbReference type="Proteomes" id="UP000823847"/>
    </source>
</evidence>
<dbReference type="GO" id="GO:0032329">
    <property type="term" value="P:serine transport"/>
    <property type="evidence" value="ECO:0007669"/>
    <property type="project" value="TreeGrafter"/>
</dbReference>
<organism evidence="7 8">
    <name type="scientific">Candidatus Parabacteroides intestinigallinarum</name>
    <dbReference type="NCBI Taxonomy" id="2838722"/>
    <lineage>
        <taxon>Bacteria</taxon>
        <taxon>Pseudomonadati</taxon>
        <taxon>Bacteroidota</taxon>
        <taxon>Bacteroidia</taxon>
        <taxon>Bacteroidales</taxon>
        <taxon>Tannerellaceae</taxon>
        <taxon>Parabacteroides</taxon>
    </lineage>
</organism>
<dbReference type="Gene3D" id="1.10.3860.10">
    <property type="entry name" value="Sodium:dicarboxylate symporter"/>
    <property type="match status" value="1"/>
</dbReference>